<name>A0A427ARQ5_ENSVE</name>
<evidence type="ECO:0000256" key="2">
    <source>
        <dbReference type="SAM" id="Phobius"/>
    </source>
</evidence>
<organism evidence="3 4">
    <name type="scientific">Ensete ventricosum</name>
    <name type="common">Abyssinian banana</name>
    <name type="synonym">Musa ensete</name>
    <dbReference type="NCBI Taxonomy" id="4639"/>
    <lineage>
        <taxon>Eukaryota</taxon>
        <taxon>Viridiplantae</taxon>
        <taxon>Streptophyta</taxon>
        <taxon>Embryophyta</taxon>
        <taxon>Tracheophyta</taxon>
        <taxon>Spermatophyta</taxon>
        <taxon>Magnoliopsida</taxon>
        <taxon>Liliopsida</taxon>
        <taxon>Zingiberales</taxon>
        <taxon>Musaceae</taxon>
        <taxon>Ensete</taxon>
    </lineage>
</organism>
<protein>
    <submittedName>
        <fullName evidence="3">Uncharacterized protein</fullName>
    </submittedName>
</protein>
<proteinExistence type="predicted"/>
<keyword evidence="2" id="KW-1133">Transmembrane helix</keyword>
<dbReference type="AlphaFoldDB" id="A0A427ARQ5"/>
<keyword evidence="2" id="KW-0812">Transmembrane</keyword>
<evidence type="ECO:0000256" key="1">
    <source>
        <dbReference type="SAM" id="MobiDB-lite"/>
    </source>
</evidence>
<dbReference type="EMBL" id="AMZH03001552">
    <property type="protein sequence ID" value="RRT78922.1"/>
    <property type="molecule type" value="Genomic_DNA"/>
</dbReference>
<keyword evidence="2" id="KW-0472">Membrane</keyword>
<comment type="caution">
    <text evidence="3">The sequence shown here is derived from an EMBL/GenBank/DDBJ whole genome shotgun (WGS) entry which is preliminary data.</text>
</comment>
<feature type="transmembrane region" description="Helical" evidence="2">
    <location>
        <begin position="12"/>
        <end position="32"/>
    </location>
</feature>
<evidence type="ECO:0000313" key="3">
    <source>
        <dbReference type="EMBL" id="RRT78922.1"/>
    </source>
</evidence>
<dbReference type="Proteomes" id="UP000287651">
    <property type="component" value="Unassembled WGS sequence"/>
</dbReference>
<reference evidence="3 4" key="1">
    <citation type="journal article" date="2014" name="Agronomy (Basel)">
        <title>A Draft Genome Sequence for Ensete ventricosum, the Drought-Tolerant Tree Against Hunger.</title>
        <authorList>
            <person name="Harrison J."/>
            <person name="Moore K.A."/>
            <person name="Paszkiewicz K."/>
            <person name="Jones T."/>
            <person name="Grant M."/>
            <person name="Ambacheew D."/>
            <person name="Muzemil S."/>
            <person name="Studholme D.J."/>
        </authorList>
    </citation>
    <scope>NUCLEOTIDE SEQUENCE [LARGE SCALE GENOMIC DNA]</scope>
</reference>
<evidence type="ECO:0000313" key="4">
    <source>
        <dbReference type="Proteomes" id="UP000287651"/>
    </source>
</evidence>
<accession>A0A427ARQ5</accession>
<gene>
    <name evidence="3" type="ORF">B296_00026393</name>
</gene>
<feature type="region of interest" description="Disordered" evidence="1">
    <location>
        <begin position="34"/>
        <end position="62"/>
    </location>
</feature>
<sequence>MAVRTSLTEISMSITSVCLHIPCVGTLGMTWYGSREKRGGGEGEEVEKGRGRGEEKKDGHEEEMATCIIVGGNDNDVRRRR</sequence>